<dbReference type="InterPro" id="IPR036081">
    <property type="entry name" value="Translin_sf"/>
</dbReference>
<accession>A0A7J7DNF4</accession>
<comment type="caution">
    <text evidence="2">The sequence shown here is derived from an EMBL/GenBank/DDBJ whole genome shotgun (WGS) entry which is preliminary data.</text>
</comment>
<proteinExistence type="predicted"/>
<evidence type="ECO:0000313" key="2">
    <source>
        <dbReference type="EMBL" id="KAF5747878.1"/>
    </source>
</evidence>
<dbReference type="AlphaFoldDB" id="A0A7J7DNF4"/>
<sequence>MEGFERRLYAINEEIFRGELLLIWPRYVVNQVTAGDYDCPGKVFSEWDFASLLLEGLETFILHFTGMKYDLRRVEEVYYDVKIKRLGCEWGIQLEIKEFRFNHRMQSWMLLIDIIIITKLFLVGIIEPGYYILRRKRFGYHGSGPSVSCCCYG</sequence>
<keyword evidence="1" id="KW-0472">Membrane</keyword>
<keyword evidence="1" id="KW-0812">Transmembrane</keyword>
<keyword evidence="1" id="KW-1133">Transmembrane helix</keyword>
<keyword evidence="3" id="KW-1185">Reference proteome</keyword>
<dbReference type="InterPro" id="IPR016069">
    <property type="entry name" value="Translin_C"/>
</dbReference>
<evidence type="ECO:0000256" key="1">
    <source>
        <dbReference type="SAM" id="Phobius"/>
    </source>
</evidence>
<dbReference type="EMBL" id="JAAARO010000005">
    <property type="protein sequence ID" value="KAF5747878.1"/>
    <property type="molecule type" value="Genomic_DNA"/>
</dbReference>
<evidence type="ECO:0000313" key="3">
    <source>
        <dbReference type="Proteomes" id="UP000593562"/>
    </source>
</evidence>
<dbReference type="Proteomes" id="UP000593562">
    <property type="component" value="Unassembled WGS sequence"/>
</dbReference>
<protein>
    <submittedName>
        <fullName evidence="2">Translin</fullName>
    </submittedName>
</protein>
<dbReference type="GO" id="GO:0043565">
    <property type="term" value="F:sequence-specific DNA binding"/>
    <property type="evidence" value="ECO:0007669"/>
    <property type="project" value="InterPro"/>
</dbReference>
<organism evidence="2 3">
    <name type="scientific">Tripterygium wilfordii</name>
    <name type="common">Thunder God vine</name>
    <dbReference type="NCBI Taxonomy" id="458696"/>
    <lineage>
        <taxon>Eukaryota</taxon>
        <taxon>Viridiplantae</taxon>
        <taxon>Streptophyta</taxon>
        <taxon>Embryophyta</taxon>
        <taxon>Tracheophyta</taxon>
        <taxon>Spermatophyta</taxon>
        <taxon>Magnoliopsida</taxon>
        <taxon>eudicotyledons</taxon>
        <taxon>Gunneridae</taxon>
        <taxon>Pentapetalae</taxon>
        <taxon>rosids</taxon>
        <taxon>fabids</taxon>
        <taxon>Celastrales</taxon>
        <taxon>Celastraceae</taxon>
        <taxon>Tripterygium</taxon>
    </lineage>
</organism>
<reference evidence="2 3" key="1">
    <citation type="journal article" date="2020" name="Nat. Commun.">
        <title>Genome of Tripterygium wilfordii and identification of cytochrome P450 involved in triptolide biosynthesis.</title>
        <authorList>
            <person name="Tu L."/>
            <person name="Su P."/>
            <person name="Zhang Z."/>
            <person name="Gao L."/>
            <person name="Wang J."/>
            <person name="Hu T."/>
            <person name="Zhou J."/>
            <person name="Zhang Y."/>
            <person name="Zhao Y."/>
            <person name="Liu Y."/>
            <person name="Song Y."/>
            <person name="Tong Y."/>
            <person name="Lu Y."/>
            <person name="Yang J."/>
            <person name="Xu C."/>
            <person name="Jia M."/>
            <person name="Peters R.J."/>
            <person name="Huang L."/>
            <person name="Gao W."/>
        </authorList>
    </citation>
    <scope>NUCLEOTIDE SEQUENCE [LARGE SCALE GENOMIC DNA]</scope>
    <source>
        <strain evidence="3">cv. XIE 37</strain>
        <tissue evidence="2">Leaf</tissue>
    </source>
</reference>
<gene>
    <name evidence="2" type="ORF">HS088_TW05G00608</name>
</gene>
<feature type="transmembrane region" description="Helical" evidence="1">
    <location>
        <begin position="108"/>
        <end position="133"/>
    </location>
</feature>
<name>A0A7J7DNF4_TRIWF</name>
<dbReference type="Gene3D" id="1.20.58.200">
    <property type="entry name" value="Translin, domain 2"/>
    <property type="match status" value="1"/>
</dbReference>
<dbReference type="InParanoid" id="A0A7J7DNF4"/>
<dbReference type="SUPFAM" id="SSF74784">
    <property type="entry name" value="Translin"/>
    <property type="match status" value="1"/>
</dbReference>